<accession>A0ACB8YWN9</accession>
<keyword evidence="2" id="KW-1185">Reference proteome</keyword>
<reference evidence="2" key="1">
    <citation type="journal article" date="2022" name="Mol. Ecol. Resour.">
        <title>The genomes of chicory, endive, great burdock and yacon provide insights into Asteraceae palaeo-polyploidization history and plant inulin production.</title>
        <authorList>
            <person name="Fan W."/>
            <person name="Wang S."/>
            <person name="Wang H."/>
            <person name="Wang A."/>
            <person name="Jiang F."/>
            <person name="Liu H."/>
            <person name="Zhao H."/>
            <person name="Xu D."/>
            <person name="Zhang Y."/>
        </authorList>
    </citation>
    <scope>NUCLEOTIDE SEQUENCE [LARGE SCALE GENOMIC DNA]</scope>
    <source>
        <strain evidence="2">cv. Punajuju</strain>
    </source>
</reference>
<name>A0ACB8YWN9_CICIN</name>
<proteinExistence type="predicted"/>
<evidence type="ECO:0000313" key="1">
    <source>
        <dbReference type="EMBL" id="KAI3689927.1"/>
    </source>
</evidence>
<evidence type="ECO:0000313" key="2">
    <source>
        <dbReference type="Proteomes" id="UP001055811"/>
    </source>
</evidence>
<gene>
    <name evidence="1" type="ORF">L2E82_47898</name>
</gene>
<dbReference type="Proteomes" id="UP001055811">
    <property type="component" value="Linkage Group LG09"/>
</dbReference>
<sequence length="121" mass="13091">MNTSSDVINLIDSINPIDSNIGDLNSKIVIGSSDLAFSKAVSSIDSKSVYLDMNNATVNEDLVNELADNTIDMESESKLLLESEKLFPHDVRTGIADKIHASNTIHEGVNPVFQAPFDQAV</sequence>
<reference evidence="1 2" key="2">
    <citation type="journal article" date="2022" name="Mol. Ecol. Resour.">
        <title>The genomes of chicory, endive, great burdock and yacon provide insights into Asteraceae paleo-polyploidization history and plant inulin production.</title>
        <authorList>
            <person name="Fan W."/>
            <person name="Wang S."/>
            <person name="Wang H."/>
            <person name="Wang A."/>
            <person name="Jiang F."/>
            <person name="Liu H."/>
            <person name="Zhao H."/>
            <person name="Xu D."/>
            <person name="Zhang Y."/>
        </authorList>
    </citation>
    <scope>NUCLEOTIDE SEQUENCE [LARGE SCALE GENOMIC DNA]</scope>
    <source>
        <strain evidence="2">cv. Punajuju</strain>
        <tissue evidence="1">Leaves</tissue>
    </source>
</reference>
<protein>
    <submittedName>
        <fullName evidence="1">Uncharacterized protein</fullName>
    </submittedName>
</protein>
<comment type="caution">
    <text evidence="1">The sequence shown here is derived from an EMBL/GenBank/DDBJ whole genome shotgun (WGS) entry which is preliminary data.</text>
</comment>
<organism evidence="1 2">
    <name type="scientific">Cichorium intybus</name>
    <name type="common">Chicory</name>
    <dbReference type="NCBI Taxonomy" id="13427"/>
    <lineage>
        <taxon>Eukaryota</taxon>
        <taxon>Viridiplantae</taxon>
        <taxon>Streptophyta</taxon>
        <taxon>Embryophyta</taxon>
        <taxon>Tracheophyta</taxon>
        <taxon>Spermatophyta</taxon>
        <taxon>Magnoliopsida</taxon>
        <taxon>eudicotyledons</taxon>
        <taxon>Gunneridae</taxon>
        <taxon>Pentapetalae</taxon>
        <taxon>asterids</taxon>
        <taxon>campanulids</taxon>
        <taxon>Asterales</taxon>
        <taxon>Asteraceae</taxon>
        <taxon>Cichorioideae</taxon>
        <taxon>Cichorieae</taxon>
        <taxon>Cichoriinae</taxon>
        <taxon>Cichorium</taxon>
    </lineage>
</organism>
<dbReference type="EMBL" id="CM042017">
    <property type="protein sequence ID" value="KAI3689927.1"/>
    <property type="molecule type" value="Genomic_DNA"/>
</dbReference>